<keyword evidence="3" id="KW-0805">Transcription regulation</keyword>
<keyword evidence="5" id="KW-0539">Nucleus</keyword>
<sequence length="416" mass="46433">MLRNSEDSLHIETDPADTEQLSIQGSKPQRQETPCSESRQHHVTIKLVQQPLHARMCGFGEKDRRPIDPPPIVQLILDDPHYNELKAPPKPVIPIKSRRGRKKKNSQKPMHPVMRDHHPTYSDGSTSSAPARTVSKGHDHHNHKEDTDDDHHPDDVYELDEDDDMDRRNGSEDDQCAETPSSPHSIARLRGRSDCSSVGQGSSTEPVEETSHRKHGRDDTHTLGGPDKLVDDQPQQPSEANELEATDRGEPHEWPRYIGGAAALQQDPLFVLHVSLWSEDGSEVRSMIATSGRSEPAKLTRILMGASVVSPILLNNERGEPGWYFSFPDLSVRTEGIYTLKFSLMRFASFDFSDQGGSHASLLIAETTSQPFTVFSAKKFPGMTESTELSKAFAKQGLKIPIRNDLRARKNADKDS</sequence>
<comment type="caution">
    <text evidence="8">The sequence shown here is derived from an EMBL/GenBank/DDBJ whole genome shotgun (WGS) entry which is preliminary data.</text>
</comment>
<reference evidence="8" key="1">
    <citation type="journal article" date="2020" name="Fungal Divers.">
        <title>Resolving the Mortierellaceae phylogeny through synthesis of multi-gene phylogenetics and phylogenomics.</title>
        <authorList>
            <person name="Vandepol N."/>
            <person name="Liber J."/>
            <person name="Desiro A."/>
            <person name="Na H."/>
            <person name="Kennedy M."/>
            <person name="Barry K."/>
            <person name="Grigoriev I.V."/>
            <person name="Miller A.N."/>
            <person name="O'Donnell K."/>
            <person name="Stajich J.E."/>
            <person name="Bonito G."/>
        </authorList>
    </citation>
    <scope>NUCLEOTIDE SEQUENCE</scope>
    <source>
        <strain evidence="8">CK1249</strain>
    </source>
</reference>
<organism evidence="8 9">
    <name type="scientific">Mortierella alpina</name>
    <name type="common">Oleaginous fungus</name>
    <name type="synonym">Mortierella renispora</name>
    <dbReference type="NCBI Taxonomy" id="64518"/>
    <lineage>
        <taxon>Eukaryota</taxon>
        <taxon>Fungi</taxon>
        <taxon>Fungi incertae sedis</taxon>
        <taxon>Mucoromycota</taxon>
        <taxon>Mortierellomycotina</taxon>
        <taxon>Mortierellomycetes</taxon>
        <taxon>Mortierellales</taxon>
        <taxon>Mortierellaceae</taxon>
        <taxon>Mortierella</taxon>
    </lineage>
</organism>
<dbReference type="InterPro" id="IPR021740">
    <property type="entry name" value="Velvet"/>
</dbReference>
<evidence type="ECO:0000313" key="9">
    <source>
        <dbReference type="Proteomes" id="UP000738359"/>
    </source>
</evidence>
<dbReference type="InterPro" id="IPR037525">
    <property type="entry name" value="Velvet_dom"/>
</dbReference>
<accession>A0A9P6J9G5</accession>
<dbReference type="InterPro" id="IPR038491">
    <property type="entry name" value="Velvet_dom_sf"/>
</dbReference>
<feature type="compositionally biased region" description="Polar residues" evidence="6">
    <location>
        <begin position="19"/>
        <end position="37"/>
    </location>
</feature>
<dbReference type="PANTHER" id="PTHR33572">
    <property type="entry name" value="SPORE DEVELOPMENT REGULATOR VOSA"/>
    <property type="match status" value="1"/>
</dbReference>
<dbReference type="PROSITE" id="PS51821">
    <property type="entry name" value="VELVET"/>
    <property type="match status" value="1"/>
</dbReference>
<dbReference type="OrthoDB" id="5599552at2759"/>
<name>A0A9P6J9G5_MORAP</name>
<feature type="domain" description="Velvet" evidence="7">
    <location>
        <begin position="38"/>
        <end position="403"/>
    </location>
</feature>
<proteinExistence type="predicted"/>
<evidence type="ECO:0000256" key="2">
    <source>
        <dbReference type="ARBA" id="ARBA00022969"/>
    </source>
</evidence>
<dbReference type="PANTHER" id="PTHR33572:SF17">
    <property type="entry name" value="SEXUAL DEVELOPMENT REGULATOR VELC"/>
    <property type="match status" value="1"/>
</dbReference>
<feature type="region of interest" description="Disordered" evidence="6">
    <location>
        <begin position="83"/>
        <end position="255"/>
    </location>
</feature>
<dbReference type="EMBL" id="JAAAHY010000283">
    <property type="protein sequence ID" value="KAF9965138.1"/>
    <property type="molecule type" value="Genomic_DNA"/>
</dbReference>
<feature type="compositionally biased region" description="Basic and acidic residues" evidence="6">
    <location>
        <begin position="245"/>
        <end position="255"/>
    </location>
</feature>
<gene>
    <name evidence="8" type="ORF">BGZ70_005345</name>
</gene>
<evidence type="ECO:0000256" key="6">
    <source>
        <dbReference type="SAM" id="MobiDB-lite"/>
    </source>
</evidence>
<evidence type="ECO:0000259" key="7">
    <source>
        <dbReference type="PROSITE" id="PS51821"/>
    </source>
</evidence>
<feature type="compositionally biased region" description="Polar residues" evidence="6">
    <location>
        <begin position="194"/>
        <end position="205"/>
    </location>
</feature>
<comment type="subcellular location">
    <subcellularLocation>
        <location evidence="1">Nucleus</location>
    </subcellularLocation>
</comment>
<evidence type="ECO:0000313" key="8">
    <source>
        <dbReference type="EMBL" id="KAF9965138.1"/>
    </source>
</evidence>
<evidence type="ECO:0000256" key="3">
    <source>
        <dbReference type="ARBA" id="ARBA00023015"/>
    </source>
</evidence>
<feature type="compositionally biased region" description="Basic residues" evidence="6">
    <location>
        <begin position="96"/>
        <end position="106"/>
    </location>
</feature>
<dbReference type="Gene3D" id="2.60.40.3960">
    <property type="entry name" value="Velvet domain"/>
    <property type="match status" value="2"/>
</dbReference>
<feature type="compositionally biased region" description="Basic and acidic residues" evidence="6">
    <location>
        <begin position="142"/>
        <end position="155"/>
    </location>
</feature>
<protein>
    <recommendedName>
        <fullName evidence="7">Velvet domain-containing protein</fullName>
    </recommendedName>
</protein>
<evidence type="ECO:0000256" key="5">
    <source>
        <dbReference type="ARBA" id="ARBA00023242"/>
    </source>
</evidence>
<dbReference type="GO" id="GO:0005634">
    <property type="term" value="C:nucleus"/>
    <property type="evidence" value="ECO:0007669"/>
    <property type="project" value="UniProtKB-SubCell"/>
</dbReference>
<feature type="compositionally biased region" description="Basic and acidic residues" evidence="6">
    <location>
        <begin position="1"/>
        <end position="13"/>
    </location>
</feature>
<evidence type="ECO:0000256" key="1">
    <source>
        <dbReference type="ARBA" id="ARBA00004123"/>
    </source>
</evidence>
<dbReference type="Pfam" id="PF11754">
    <property type="entry name" value="Velvet"/>
    <property type="match status" value="1"/>
</dbReference>
<keyword evidence="2" id="KW-0749">Sporulation</keyword>
<keyword evidence="4" id="KW-0804">Transcription</keyword>
<dbReference type="Proteomes" id="UP000738359">
    <property type="component" value="Unassembled WGS sequence"/>
</dbReference>
<keyword evidence="9" id="KW-1185">Reference proteome</keyword>
<dbReference type="AlphaFoldDB" id="A0A9P6J9G5"/>
<feature type="region of interest" description="Disordered" evidence="6">
    <location>
        <begin position="1"/>
        <end position="41"/>
    </location>
</feature>
<evidence type="ECO:0000256" key="4">
    <source>
        <dbReference type="ARBA" id="ARBA00023163"/>
    </source>
</evidence>